<reference evidence="1" key="1">
    <citation type="journal article" date="2020" name="Stud. Mycol.">
        <title>101 Dothideomycetes genomes: a test case for predicting lifestyles and emergence of pathogens.</title>
        <authorList>
            <person name="Haridas S."/>
            <person name="Albert R."/>
            <person name="Binder M."/>
            <person name="Bloem J."/>
            <person name="Labutti K."/>
            <person name="Salamov A."/>
            <person name="Andreopoulos B."/>
            <person name="Baker S."/>
            <person name="Barry K."/>
            <person name="Bills G."/>
            <person name="Bluhm B."/>
            <person name="Cannon C."/>
            <person name="Castanera R."/>
            <person name="Culley D."/>
            <person name="Daum C."/>
            <person name="Ezra D."/>
            <person name="Gonzalez J."/>
            <person name="Henrissat B."/>
            <person name="Kuo A."/>
            <person name="Liang C."/>
            <person name="Lipzen A."/>
            <person name="Lutzoni F."/>
            <person name="Magnuson J."/>
            <person name="Mondo S."/>
            <person name="Nolan M."/>
            <person name="Ohm R."/>
            <person name="Pangilinan J."/>
            <person name="Park H.-J."/>
            <person name="Ramirez L."/>
            <person name="Alfaro M."/>
            <person name="Sun H."/>
            <person name="Tritt A."/>
            <person name="Yoshinaga Y."/>
            <person name="Zwiers L.-H."/>
            <person name="Turgeon B."/>
            <person name="Goodwin S."/>
            <person name="Spatafora J."/>
            <person name="Crous P."/>
            <person name="Grigoriev I."/>
        </authorList>
    </citation>
    <scope>NUCLEOTIDE SEQUENCE</scope>
    <source>
        <strain evidence="1">CBS 110217</strain>
    </source>
</reference>
<dbReference type="AlphaFoldDB" id="A0A9P4HBZ6"/>
<dbReference type="EMBL" id="ML978175">
    <property type="protein sequence ID" value="KAF2032156.1"/>
    <property type="molecule type" value="Genomic_DNA"/>
</dbReference>
<dbReference type="Proteomes" id="UP000799777">
    <property type="component" value="Unassembled WGS sequence"/>
</dbReference>
<evidence type="ECO:0000313" key="2">
    <source>
        <dbReference type="Proteomes" id="UP000799777"/>
    </source>
</evidence>
<comment type="caution">
    <text evidence="1">The sequence shown here is derived from an EMBL/GenBank/DDBJ whole genome shotgun (WGS) entry which is preliminary data.</text>
</comment>
<proteinExistence type="predicted"/>
<sequence length="174" mass="20219">MCRFTRIRYKACKHDAFSKAPHHTALCDAAESLNNVQGFDTALAFCYQLSDNEDSMFLAEHKHNVYGYCDGCREKTEVAETTAETMRAAQDFENLLSQNSNLLDPVEHEELRTILLQPGLEEYELLYLNGLSHCKDWLLVLQGQMQQRVPRRMFDDLMRFTERKMEHAVEVAEH</sequence>
<keyword evidence="2" id="KW-1185">Reference proteome</keyword>
<protein>
    <submittedName>
        <fullName evidence="1">Uncharacterized protein</fullName>
    </submittedName>
</protein>
<evidence type="ECO:0000313" key="1">
    <source>
        <dbReference type="EMBL" id="KAF2032156.1"/>
    </source>
</evidence>
<accession>A0A9P4HBZ6</accession>
<organism evidence="1 2">
    <name type="scientific">Setomelanomma holmii</name>
    <dbReference type="NCBI Taxonomy" id="210430"/>
    <lineage>
        <taxon>Eukaryota</taxon>
        <taxon>Fungi</taxon>
        <taxon>Dikarya</taxon>
        <taxon>Ascomycota</taxon>
        <taxon>Pezizomycotina</taxon>
        <taxon>Dothideomycetes</taxon>
        <taxon>Pleosporomycetidae</taxon>
        <taxon>Pleosporales</taxon>
        <taxon>Pleosporineae</taxon>
        <taxon>Phaeosphaeriaceae</taxon>
        <taxon>Setomelanomma</taxon>
    </lineage>
</organism>
<gene>
    <name evidence="1" type="ORF">EK21DRAFT_87531</name>
</gene>
<name>A0A9P4HBZ6_9PLEO</name>